<dbReference type="EMBL" id="CP072329">
    <property type="protein sequence ID" value="QUB39552.1"/>
    <property type="molecule type" value="Genomic_DNA"/>
</dbReference>
<evidence type="ECO:0000256" key="4">
    <source>
        <dbReference type="ARBA" id="ARBA00022989"/>
    </source>
</evidence>
<evidence type="ECO:0000259" key="7">
    <source>
        <dbReference type="SMART" id="SM00849"/>
    </source>
</evidence>
<evidence type="ECO:0000256" key="6">
    <source>
        <dbReference type="SAM" id="Phobius"/>
    </source>
</evidence>
<name>A0A9X0WMF7_9STRE</name>
<evidence type="ECO:0000313" key="10">
    <source>
        <dbReference type="Proteomes" id="UP000676511"/>
    </source>
</evidence>
<evidence type="ECO:0000256" key="5">
    <source>
        <dbReference type="ARBA" id="ARBA00023136"/>
    </source>
</evidence>
<reference evidence="9 10" key="2">
    <citation type="submission" date="2021-03" db="EMBL/GenBank/DDBJ databases">
        <title>Human Oral Microbial Genomes.</title>
        <authorList>
            <person name="Johnston C.D."/>
            <person name="Chen T."/>
            <person name="Dewhirst F.E."/>
        </authorList>
    </citation>
    <scope>NUCLEOTIDE SEQUENCE [LARGE SCALE GENOMIC DNA]</scope>
    <source>
        <strain evidence="9 10">CCUG 66490</strain>
    </source>
</reference>
<comment type="subcellular location">
    <subcellularLocation>
        <location evidence="1">Cell membrane</location>
        <topology evidence="1">Multi-pass membrane protein</topology>
    </subcellularLocation>
</comment>
<dbReference type="RefSeq" id="WP_200772275.1">
    <property type="nucleotide sequence ID" value="NZ_CP072329.1"/>
</dbReference>
<keyword evidence="5 6" id="KW-0472">Membrane</keyword>
<sequence length="748" mass="85555">MLSRWIKQFPFSPVHLAFLLLCLYFSVYQPSFQTEIILVVALFLLVNRYKNERQSLIKLAVLAVCFAGFFFIQRFLNEHKSGASQPPAQLRLLPDAIKINGDLLSFRATDQGNTYQVFYQLKSEKEKKQWQSQTQSMDISYKGRMEEPVGQRNFRGFDYRAYLKTQGIHYQITIESFRSAVPSKTWNLFDWCSQLRRKAIVWSKEHFPHPMNQYMTGLLFGYLDTDFEEMDQLYSSLGIIHLFALSGMQVGFFINGIRKILLRLGILQETVEFMMYPLSFLYAGLTGFSVSVVRSLLQKLLSQKGIVGMENMAVTIMFLMVFMPFFLLTAGGVLSCAYAFILTLIDTSSYVGFKKVLLESTCISLGILPFLTYYFAVFQPWSIPLTFIFSFLFDLVLLPGLTVLFLFSFLKPLTIFNTVFILIEACIRWIADGTSLPLVFGQPTGLALLGLIFLLGVLYDLRKKKGLRLLCIGAIFLVFAWTKHPLENEITMVDIGQGDSIFLRDWKGRTILIDVGGRVSFKSGEKWQERHQSANAEKTLLPYLKSRGVGKIDALVVTHTDQDHMGDMLEVARQIPIQTIYISQGSLTQPKFQEQLKQLHSSIKVVNRGDHLPIFESYLEVLSPDGVGDGKNNDSIVLYGQFFQKRFLFTGDLEEAGEKQLLANYPKLEVDVLKVGHHGSKGSSSDAFLDQLHPQLALISVGKKNRYQHPHKELLERLEKRSISYLRTDERGAIRLIGWDHWRLETVR</sequence>
<dbReference type="GO" id="GO:0005886">
    <property type="term" value="C:plasma membrane"/>
    <property type="evidence" value="ECO:0007669"/>
    <property type="project" value="UniProtKB-SubCell"/>
</dbReference>
<dbReference type="CDD" id="cd07731">
    <property type="entry name" value="ComA-like_MBL-fold"/>
    <property type="match status" value="1"/>
</dbReference>
<dbReference type="SUPFAM" id="SSF56281">
    <property type="entry name" value="Metallo-hydrolase/oxidoreductase"/>
    <property type="match status" value="1"/>
</dbReference>
<feature type="transmembrane region" description="Helical" evidence="6">
    <location>
        <begin position="32"/>
        <end position="49"/>
    </location>
</feature>
<gene>
    <name evidence="8" type="ORF">BTU61_03025</name>
    <name evidence="9" type="ORF">J4854_03670</name>
</gene>
<feature type="transmembrane region" description="Helical" evidence="6">
    <location>
        <begin position="356"/>
        <end position="375"/>
    </location>
</feature>
<dbReference type="InterPro" id="IPR004797">
    <property type="entry name" value="Competence_ComEC/Rec2"/>
</dbReference>
<organism evidence="8 11">
    <name type="scientific">Streptococcus lactarius</name>
    <dbReference type="NCBI Taxonomy" id="684066"/>
    <lineage>
        <taxon>Bacteria</taxon>
        <taxon>Bacillati</taxon>
        <taxon>Bacillota</taxon>
        <taxon>Bacilli</taxon>
        <taxon>Lactobacillales</taxon>
        <taxon>Streptococcaceae</taxon>
        <taxon>Streptococcus</taxon>
    </lineage>
</organism>
<keyword evidence="10" id="KW-1185">Reference proteome</keyword>
<dbReference type="InterPro" id="IPR004477">
    <property type="entry name" value="ComEC_N"/>
</dbReference>
<protein>
    <submittedName>
        <fullName evidence="8">DNA internalization-related competence protein ComEC/Rec2</fullName>
    </submittedName>
</protein>
<dbReference type="PANTHER" id="PTHR30619">
    <property type="entry name" value="DNA INTERNALIZATION/COMPETENCE PROTEIN COMEC/REC2"/>
    <property type="match status" value="1"/>
</dbReference>
<keyword evidence="3 6" id="KW-0812">Transmembrane</keyword>
<proteinExistence type="predicted"/>
<dbReference type="Proteomes" id="UP000676511">
    <property type="component" value="Chromosome"/>
</dbReference>
<feature type="transmembrane region" description="Helical" evidence="6">
    <location>
        <begin position="466"/>
        <end position="482"/>
    </location>
</feature>
<dbReference type="EMBL" id="MRXX01000003">
    <property type="protein sequence ID" value="MBK4779173.1"/>
    <property type="molecule type" value="Genomic_DNA"/>
</dbReference>
<evidence type="ECO:0000256" key="3">
    <source>
        <dbReference type="ARBA" id="ARBA00022692"/>
    </source>
</evidence>
<accession>A0A9X0WMF7</accession>
<dbReference type="NCBIfam" id="TIGR00361">
    <property type="entry name" value="ComEC_Rec2"/>
    <property type="match status" value="1"/>
</dbReference>
<dbReference type="Gene3D" id="3.60.15.10">
    <property type="entry name" value="Ribonuclease Z/Hydroxyacylglutathione hydrolase-like"/>
    <property type="match status" value="1"/>
</dbReference>
<keyword evidence="2" id="KW-1003">Cell membrane</keyword>
<dbReference type="InterPro" id="IPR035681">
    <property type="entry name" value="ComA-like_MBL"/>
</dbReference>
<feature type="transmembrane region" description="Helical" evidence="6">
    <location>
        <begin position="317"/>
        <end position="344"/>
    </location>
</feature>
<evidence type="ECO:0000313" key="8">
    <source>
        <dbReference type="EMBL" id="MBK4779173.1"/>
    </source>
</evidence>
<reference evidence="8" key="1">
    <citation type="submission" date="2016-12" db="EMBL/GenBank/DDBJ databases">
        <title>Draft genome of Streptococcus lactarius CCUG 66490T type strain.</title>
        <authorList>
            <person name="Salva-Serra F."/>
            <person name="Engstrom-Jakobsson H."/>
            <person name="Thorell K."/>
            <person name="Gomila M."/>
            <person name="Gonzales-Siles L."/>
            <person name="Busquets A."/>
            <person name="Jaen-Luchoro D."/>
            <person name="Karlsson R."/>
            <person name="Kristiansson E."/>
            <person name="Moore E."/>
        </authorList>
    </citation>
    <scope>NUCLEOTIDE SEQUENCE</scope>
    <source>
        <strain evidence="8">CCUG 66490</strain>
    </source>
</reference>
<feature type="transmembrane region" description="Helical" evidence="6">
    <location>
        <begin position="381"/>
        <end position="407"/>
    </location>
</feature>
<keyword evidence="4 6" id="KW-1133">Transmembrane helix</keyword>
<evidence type="ECO:0000256" key="2">
    <source>
        <dbReference type="ARBA" id="ARBA00022475"/>
    </source>
</evidence>
<dbReference type="InterPro" id="IPR001279">
    <property type="entry name" value="Metallo-B-lactamas"/>
</dbReference>
<dbReference type="GO" id="GO:0030420">
    <property type="term" value="P:establishment of competence for transformation"/>
    <property type="evidence" value="ECO:0007669"/>
    <property type="project" value="InterPro"/>
</dbReference>
<evidence type="ECO:0000256" key="1">
    <source>
        <dbReference type="ARBA" id="ARBA00004651"/>
    </source>
</evidence>
<evidence type="ECO:0000313" key="11">
    <source>
        <dbReference type="Proteomes" id="UP001138780"/>
    </source>
</evidence>
<dbReference type="Proteomes" id="UP001138780">
    <property type="component" value="Unassembled WGS sequence"/>
</dbReference>
<feature type="transmembrane region" description="Helical" evidence="6">
    <location>
        <begin position="233"/>
        <end position="254"/>
    </location>
</feature>
<dbReference type="InterPro" id="IPR052159">
    <property type="entry name" value="Competence_DNA_uptake"/>
</dbReference>
<dbReference type="AlphaFoldDB" id="A0A9X0WMF7"/>
<feature type="transmembrane region" description="Helical" evidence="6">
    <location>
        <begin position="275"/>
        <end position="297"/>
    </location>
</feature>
<feature type="transmembrane region" description="Helical" evidence="6">
    <location>
        <begin position="56"/>
        <end position="76"/>
    </location>
</feature>
<feature type="transmembrane region" description="Helical" evidence="6">
    <location>
        <begin position="414"/>
        <end position="431"/>
    </location>
</feature>
<evidence type="ECO:0000313" key="9">
    <source>
        <dbReference type="EMBL" id="QUB39552.1"/>
    </source>
</evidence>
<dbReference type="SMART" id="SM00849">
    <property type="entry name" value="Lactamase_B"/>
    <property type="match status" value="1"/>
</dbReference>
<dbReference type="Pfam" id="PF03772">
    <property type="entry name" value="Competence"/>
    <property type="match status" value="1"/>
</dbReference>
<dbReference type="InterPro" id="IPR036866">
    <property type="entry name" value="RibonucZ/Hydroxyglut_hydro"/>
</dbReference>
<feature type="transmembrane region" description="Helical" evidence="6">
    <location>
        <begin position="437"/>
        <end position="459"/>
    </location>
</feature>
<dbReference type="PANTHER" id="PTHR30619:SF1">
    <property type="entry name" value="RECOMBINATION PROTEIN 2"/>
    <property type="match status" value="1"/>
</dbReference>
<feature type="domain" description="Metallo-beta-lactamase" evidence="7">
    <location>
        <begin position="497"/>
        <end position="703"/>
    </location>
</feature>
<dbReference type="Pfam" id="PF00753">
    <property type="entry name" value="Lactamase_B"/>
    <property type="match status" value="1"/>
</dbReference>